<reference evidence="4" key="1">
    <citation type="submission" date="2022-09" db="EMBL/GenBank/DDBJ databases">
        <title>Actin cytoskeleton and complex cell architecture in an #Asgard archaeon.</title>
        <authorList>
            <person name="Ponce Toledo R.I."/>
            <person name="Schleper C."/>
            <person name="Rodrigues Oliveira T."/>
            <person name="Wollweber F."/>
            <person name="Xu J."/>
            <person name="Rittmann S."/>
            <person name="Klingl A."/>
            <person name="Pilhofer M."/>
        </authorList>
    </citation>
    <scope>NUCLEOTIDE SEQUENCE</scope>
    <source>
        <strain evidence="4">B-35</strain>
    </source>
</reference>
<evidence type="ECO:0000313" key="5">
    <source>
        <dbReference type="Proteomes" id="UP001208689"/>
    </source>
</evidence>
<dbReference type="Pfam" id="PF00072">
    <property type="entry name" value="Response_reg"/>
    <property type="match status" value="1"/>
</dbReference>
<evidence type="ECO:0000256" key="2">
    <source>
        <dbReference type="ARBA" id="ARBA00023012"/>
    </source>
</evidence>
<dbReference type="Gene3D" id="3.40.50.2300">
    <property type="match status" value="1"/>
</dbReference>
<proteinExistence type="predicted"/>
<dbReference type="EMBL" id="CP104013">
    <property type="protein sequence ID" value="UYP45308.1"/>
    <property type="molecule type" value="Genomic_DNA"/>
</dbReference>
<dbReference type="PANTHER" id="PTHR44591:SF14">
    <property type="entry name" value="PROTEIN PILG"/>
    <property type="match status" value="1"/>
</dbReference>
<keyword evidence="5" id="KW-1185">Reference proteome</keyword>
<protein>
    <submittedName>
        <fullName evidence="4">Regulator of RpoS</fullName>
    </submittedName>
</protein>
<evidence type="ECO:0000256" key="1">
    <source>
        <dbReference type="ARBA" id="ARBA00022553"/>
    </source>
</evidence>
<dbReference type="SMART" id="SM00448">
    <property type="entry name" value="REC"/>
    <property type="match status" value="1"/>
</dbReference>
<dbReference type="Proteomes" id="UP001208689">
    <property type="component" value="Chromosome"/>
</dbReference>
<name>A0ABY6HP64_9ARCH</name>
<feature type="domain" description="Response regulatory" evidence="3">
    <location>
        <begin position="5"/>
        <end position="119"/>
    </location>
</feature>
<accession>A0ABY6HP64</accession>
<organism evidence="4 5">
    <name type="scientific">Candidatus Lokiarchaeum ossiferum</name>
    <dbReference type="NCBI Taxonomy" id="2951803"/>
    <lineage>
        <taxon>Archaea</taxon>
        <taxon>Promethearchaeati</taxon>
        <taxon>Promethearchaeota</taxon>
        <taxon>Promethearchaeia</taxon>
        <taxon>Promethearchaeales</taxon>
        <taxon>Promethearchaeaceae</taxon>
        <taxon>Candidatus Lokiarchaeum</taxon>
    </lineage>
</organism>
<dbReference type="InterPro" id="IPR050595">
    <property type="entry name" value="Bact_response_regulator"/>
</dbReference>
<gene>
    <name evidence="4" type="ORF">NEF87_001593</name>
</gene>
<dbReference type="InterPro" id="IPR011006">
    <property type="entry name" value="CheY-like_superfamily"/>
</dbReference>
<dbReference type="InterPro" id="IPR001789">
    <property type="entry name" value="Sig_transdc_resp-reg_receiver"/>
</dbReference>
<keyword evidence="2" id="KW-0902">Two-component regulatory system</keyword>
<keyword evidence="1" id="KW-0597">Phosphoprotein</keyword>
<dbReference type="SUPFAM" id="SSF52172">
    <property type="entry name" value="CheY-like"/>
    <property type="match status" value="1"/>
</dbReference>
<evidence type="ECO:0000259" key="3">
    <source>
        <dbReference type="PROSITE" id="PS50110"/>
    </source>
</evidence>
<sequence>MLGGKGLIVDDDTDILTMLTRLCKKLGVNVITAQNGVEAVDILLSTKINFILTDFHMPGMDGGEIVNFVEQNFPEIPVFVMTSDLDGLSERIKKMVFVRRVFKKPFPISAIARSLIVFSPELIH</sequence>
<dbReference type="PROSITE" id="PS50110">
    <property type="entry name" value="RESPONSE_REGULATORY"/>
    <property type="match status" value="1"/>
</dbReference>
<evidence type="ECO:0000313" key="4">
    <source>
        <dbReference type="EMBL" id="UYP45308.1"/>
    </source>
</evidence>
<dbReference type="PANTHER" id="PTHR44591">
    <property type="entry name" value="STRESS RESPONSE REGULATOR PROTEIN 1"/>
    <property type="match status" value="1"/>
</dbReference>